<evidence type="ECO:0000256" key="1">
    <source>
        <dbReference type="SAM" id="Phobius"/>
    </source>
</evidence>
<sequence length="206" mass="24171">MQQLIFESWLEITQAESVYFYFNQDTLKAITQLKSQKKQLKLTLKYRSDLRRLALVTSGLTFCSYYQQDESKVAIFKSVIFLEGKIINQISQHCLENPELTQEIMTAHYWLVEQILANLPIRKNRLNGLAWGLALLLVIVVGLLLIPLNFLKIIAALLMLFLFQWGIKRLLNQFAIFLKPRLWLGIFSPSTKTRKISWYILDKIRF</sequence>
<evidence type="ECO:0000313" key="2">
    <source>
        <dbReference type="EMBL" id="MBR8828745.1"/>
    </source>
</evidence>
<accession>A0A941JVD2</accession>
<protein>
    <submittedName>
        <fullName evidence="2">Uncharacterized protein</fullName>
    </submittedName>
</protein>
<proteinExistence type="predicted"/>
<dbReference type="AlphaFoldDB" id="A0A941JVD2"/>
<keyword evidence="1" id="KW-0812">Transmembrane</keyword>
<dbReference type="Proteomes" id="UP000767446">
    <property type="component" value="Unassembled WGS sequence"/>
</dbReference>
<organism evidence="2 3">
    <name type="scientific">Gomphosphaeria aponina SAG 52.96 = DSM 107014</name>
    <dbReference type="NCBI Taxonomy" id="1521640"/>
    <lineage>
        <taxon>Bacteria</taxon>
        <taxon>Bacillati</taxon>
        <taxon>Cyanobacteriota</taxon>
        <taxon>Cyanophyceae</taxon>
        <taxon>Oscillatoriophycideae</taxon>
        <taxon>Chroococcales</taxon>
        <taxon>Gomphosphaeriaceae</taxon>
        <taxon>Gomphosphaeria</taxon>
    </lineage>
</organism>
<dbReference type="EMBL" id="JADQBC010000085">
    <property type="protein sequence ID" value="MBR8828745.1"/>
    <property type="molecule type" value="Genomic_DNA"/>
</dbReference>
<keyword evidence="1" id="KW-1133">Transmembrane helix</keyword>
<comment type="caution">
    <text evidence="2">The sequence shown here is derived from an EMBL/GenBank/DDBJ whole genome shotgun (WGS) entry which is preliminary data.</text>
</comment>
<name>A0A941JVD2_9CHRO</name>
<feature type="transmembrane region" description="Helical" evidence="1">
    <location>
        <begin position="128"/>
        <end position="147"/>
    </location>
</feature>
<gene>
    <name evidence="2" type="ORF">DSM107014_12735</name>
</gene>
<keyword evidence="1" id="KW-0472">Membrane</keyword>
<evidence type="ECO:0000313" key="3">
    <source>
        <dbReference type="Proteomes" id="UP000767446"/>
    </source>
</evidence>
<reference evidence="2" key="1">
    <citation type="submission" date="2021-02" db="EMBL/GenBank/DDBJ databases">
        <title>Metagenome analyses of Stigonema ocellatum DSM 106950, Chlorogloea purpurea SAG 13.99 and Gomphosphaeria aponina DSM 107014.</title>
        <authorList>
            <person name="Marter P."/>
            <person name="Huang S."/>
        </authorList>
    </citation>
    <scope>NUCLEOTIDE SEQUENCE</scope>
    <source>
        <strain evidence="2">JP213</strain>
    </source>
</reference>